<feature type="domain" description="Clp R" evidence="8">
    <location>
        <begin position="10"/>
        <end position="157"/>
    </location>
</feature>
<dbReference type="OrthoDB" id="9803641at2"/>
<dbReference type="Proteomes" id="UP000315235">
    <property type="component" value="Unassembled WGS sequence"/>
</dbReference>
<keyword evidence="4" id="KW-0067">ATP-binding</keyword>
<keyword evidence="3" id="KW-0547">Nucleotide-binding</keyword>
<dbReference type="GO" id="GO:0005524">
    <property type="term" value="F:ATP binding"/>
    <property type="evidence" value="ECO:0007669"/>
    <property type="project" value="UniProtKB-KW"/>
</dbReference>
<dbReference type="Gene3D" id="3.40.50.300">
    <property type="entry name" value="P-loop containing nucleotide triphosphate hydrolases"/>
    <property type="match status" value="3"/>
</dbReference>
<dbReference type="AlphaFoldDB" id="A0A553H554"/>
<comment type="similarity">
    <text evidence="1">Belongs to the ClpA/ClpB family.</text>
</comment>
<dbReference type="PRINTS" id="PR00300">
    <property type="entry name" value="CLPPROTEASEA"/>
</dbReference>
<dbReference type="SUPFAM" id="SSF81923">
    <property type="entry name" value="Double Clp-N motif"/>
    <property type="match status" value="1"/>
</dbReference>
<dbReference type="InterPro" id="IPR027417">
    <property type="entry name" value="P-loop_NTPase"/>
</dbReference>
<evidence type="ECO:0000313" key="10">
    <source>
        <dbReference type="Proteomes" id="UP000315235"/>
    </source>
</evidence>
<organism evidence="9 10">
    <name type="scientific">Pseudomonas mangiferae</name>
    <dbReference type="NCBI Taxonomy" id="2593654"/>
    <lineage>
        <taxon>Bacteria</taxon>
        <taxon>Pseudomonadati</taxon>
        <taxon>Pseudomonadota</taxon>
        <taxon>Gammaproteobacteria</taxon>
        <taxon>Pseudomonadales</taxon>
        <taxon>Pseudomonadaceae</taxon>
        <taxon>Pseudomonas</taxon>
    </lineage>
</organism>
<dbReference type="InterPro" id="IPR050130">
    <property type="entry name" value="ClpA_ClpB"/>
</dbReference>
<dbReference type="InterPro" id="IPR003593">
    <property type="entry name" value="AAA+_ATPase"/>
</dbReference>
<name>A0A553H554_9PSED</name>
<dbReference type="NCBIfam" id="TIGR03345">
    <property type="entry name" value="VI_ClpV1"/>
    <property type="match status" value="1"/>
</dbReference>
<dbReference type="CDD" id="cd00009">
    <property type="entry name" value="AAA"/>
    <property type="match status" value="1"/>
</dbReference>
<dbReference type="EMBL" id="VJOY01000001">
    <property type="protein sequence ID" value="TRX76791.1"/>
    <property type="molecule type" value="Genomic_DNA"/>
</dbReference>
<dbReference type="InterPro" id="IPR003959">
    <property type="entry name" value="ATPase_AAA_core"/>
</dbReference>
<feature type="region of interest" description="Disordered" evidence="7">
    <location>
        <begin position="157"/>
        <end position="185"/>
    </location>
</feature>
<sequence length="901" mass="98825">MSDISRTALFGKLNPVLYKAIEGATVFCKLRGNPYVELVHWLHQLFQLNDSDLHRIIRHYEIDEGTLAADLTRALDRLPSGATAISDLSEHVEGAVERGWVYATLMFGDDQVRGGTLLLGILKSGNLRNVLAHTSRELANLDADTLARELPRILRGSPEDGLNAADGSQLSGAEPGEASGALAPQGKQDALARFAVDLTERARKGEIDPVTGREEEIRQIVDILMRRRQNNPLLTGEAGVGKTAVVEGFALRLASGDVPPQLRDVSLLTLDIGLLQAGASMKGEFEQRLRQVIDEVHASPKPIILFVDEVHTLIGAGGSAGTGDAANLLKPALARGTLRTIGATTWSEYKKYIEKDPALTRRFQVIQVGEPDEDKAIAMVRGIADILEKHHKVQLLDEAIAAAVRLSHRYIPARQLPDKAVSLLDTACARVAVSQHTSPAELENSVRLIEILRTEKAIIERERAVGLDVAEREARCLGRLAEEEARVEQLQARWEQEKGIAERLLELRAQLRQPEAEANADTDIEPGDETATPAPDRDTLLAEHARLQAELAALQGETPLVLPAVDESAVASVVADWTGIPVGRMVRNEITAVLNLVDTLDQRVIGQRHALELIARRIQTSRARLDNPNKPIGVFMLVGPSGVGKTETALTLAETLYGGEQNLITINMSEFQEAHSVSTLKGAPPGYVGYGEGGVLTEAVRRKPYSVVLLDEVEKAHPDVHELFFQVFDKGWMEDGEGRLIDFRNTVILLTSNVGTDLVMSLTREPELAPEPEALGTALREPLLKVFPPAFLGRLVVIPYYPLVNETLAKIVALQLDRIRTRTEEQHGIRFEYTPEAIDLVIRRCTEVESGGRMIDAILTHTVLPVISREYLSRLADGKALQSIRLSAAGEDFDYQFEERA</sequence>
<dbReference type="PANTHER" id="PTHR11638:SF184">
    <property type="entry name" value="ATPASE WITH CHAPERONE ACTIVITY"/>
    <property type="match status" value="1"/>
</dbReference>
<dbReference type="SMART" id="SM00382">
    <property type="entry name" value="AAA"/>
    <property type="match status" value="2"/>
</dbReference>
<dbReference type="Pfam" id="PF00004">
    <property type="entry name" value="AAA"/>
    <property type="match status" value="1"/>
</dbReference>
<dbReference type="Gene3D" id="1.10.8.60">
    <property type="match status" value="1"/>
</dbReference>
<dbReference type="FunFam" id="3.40.50.300:FF:000025">
    <property type="entry name" value="ATP-dependent Clp protease subunit"/>
    <property type="match status" value="1"/>
</dbReference>
<dbReference type="PANTHER" id="PTHR11638">
    <property type="entry name" value="ATP-DEPENDENT CLP PROTEASE"/>
    <property type="match status" value="1"/>
</dbReference>
<dbReference type="PROSITE" id="PS51903">
    <property type="entry name" value="CLP_R"/>
    <property type="match status" value="1"/>
</dbReference>
<proteinExistence type="inferred from homology"/>
<dbReference type="InterPro" id="IPR001270">
    <property type="entry name" value="ClpA/B"/>
</dbReference>
<keyword evidence="2 6" id="KW-0677">Repeat</keyword>
<accession>A0A553H554</accession>
<dbReference type="GO" id="GO:0016887">
    <property type="term" value="F:ATP hydrolysis activity"/>
    <property type="evidence" value="ECO:0007669"/>
    <property type="project" value="InterPro"/>
</dbReference>
<dbReference type="InterPro" id="IPR018368">
    <property type="entry name" value="ClpA/B_CS1"/>
</dbReference>
<evidence type="ECO:0000256" key="2">
    <source>
        <dbReference type="ARBA" id="ARBA00022737"/>
    </source>
</evidence>
<dbReference type="InterPro" id="IPR017729">
    <property type="entry name" value="ATPase_T6SS_ClpV1"/>
</dbReference>
<evidence type="ECO:0000259" key="8">
    <source>
        <dbReference type="PROSITE" id="PS51903"/>
    </source>
</evidence>
<dbReference type="Pfam" id="PF07724">
    <property type="entry name" value="AAA_2"/>
    <property type="match status" value="1"/>
</dbReference>
<evidence type="ECO:0000256" key="4">
    <source>
        <dbReference type="ARBA" id="ARBA00022840"/>
    </source>
</evidence>
<dbReference type="PROSITE" id="PS00870">
    <property type="entry name" value="CLPAB_1"/>
    <property type="match status" value="1"/>
</dbReference>
<comment type="caution">
    <text evidence="9">The sequence shown here is derived from an EMBL/GenBank/DDBJ whole genome shotgun (WGS) entry which is preliminary data.</text>
</comment>
<evidence type="ECO:0000256" key="1">
    <source>
        <dbReference type="ARBA" id="ARBA00008675"/>
    </source>
</evidence>
<dbReference type="InterPro" id="IPR019489">
    <property type="entry name" value="Clp_ATPase_C"/>
</dbReference>
<dbReference type="SUPFAM" id="SSF52540">
    <property type="entry name" value="P-loop containing nucleoside triphosphate hydrolases"/>
    <property type="match status" value="2"/>
</dbReference>
<dbReference type="Pfam" id="PF10431">
    <property type="entry name" value="ClpB_D2-small"/>
    <property type="match status" value="1"/>
</dbReference>
<dbReference type="RefSeq" id="WP_143486535.1">
    <property type="nucleotide sequence ID" value="NZ_VJOY01000001.1"/>
</dbReference>
<dbReference type="Gene3D" id="1.10.1780.10">
    <property type="entry name" value="Clp, N-terminal domain"/>
    <property type="match status" value="1"/>
</dbReference>
<dbReference type="Pfam" id="PF17871">
    <property type="entry name" value="AAA_lid_9"/>
    <property type="match status" value="1"/>
</dbReference>
<feature type="region of interest" description="Disordered" evidence="7">
    <location>
        <begin position="515"/>
        <end position="535"/>
    </location>
</feature>
<evidence type="ECO:0000256" key="6">
    <source>
        <dbReference type="PROSITE-ProRule" id="PRU01251"/>
    </source>
</evidence>
<evidence type="ECO:0000256" key="3">
    <source>
        <dbReference type="ARBA" id="ARBA00022741"/>
    </source>
</evidence>
<dbReference type="InterPro" id="IPR004176">
    <property type="entry name" value="Clp_R_N"/>
</dbReference>
<reference evidence="9 10" key="1">
    <citation type="submission" date="2019-07" db="EMBL/GenBank/DDBJ databases">
        <title>Pseudomonas mangiferae sp. nov., isolated from bark of mango tree in Thailand.</title>
        <authorList>
            <person name="Srisuk N."/>
            <person name="Anurat P."/>
        </authorList>
    </citation>
    <scope>NUCLEOTIDE SEQUENCE [LARGE SCALE GENOMIC DNA]</scope>
    <source>
        <strain evidence="9 10">DMKU_BBB3-04</strain>
    </source>
</reference>
<protein>
    <submittedName>
        <fullName evidence="9">Type VI secretion system ATPase TssH</fullName>
    </submittedName>
</protein>
<evidence type="ECO:0000256" key="5">
    <source>
        <dbReference type="ARBA" id="ARBA00023186"/>
    </source>
</evidence>
<evidence type="ECO:0000313" key="9">
    <source>
        <dbReference type="EMBL" id="TRX76791.1"/>
    </source>
</evidence>
<dbReference type="InterPro" id="IPR041546">
    <property type="entry name" value="ClpA/ClpB_AAA_lid"/>
</dbReference>
<dbReference type="CDD" id="cd19499">
    <property type="entry name" value="RecA-like_ClpB_Hsp104-like"/>
    <property type="match status" value="1"/>
</dbReference>
<dbReference type="GO" id="GO:0005737">
    <property type="term" value="C:cytoplasm"/>
    <property type="evidence" value="ECO:0007669"/>
    <property type="project" value="TreeGrafter"/>
</dbReference>
<dbReference type="SMART" id="SM01086">
    <property type="entry name" value="ClpB_D2-small"/>
    <property type="match status" value="1"/>
</dbReference>
<feature type="compositionally biased region" description="Acidic residues" evidence="7">
    <location>
        <begin position="518"/>
        <end position="528"/>
    </location>
</feature>
<keyword evidence="10" id="KW-1185">Reference proteome</keyword>
<evidence type="ECO:0000256" key="7">
    <source>
        <dbReference type="SAM" id="MobiDB-lite"/>
    </source>
</evidence>
<dbReference type="GO" id="GO:0034605">
    <property type="term" value="P:cellular response to heat"/>
    <property type="evidence" value="ECO:0007669"/>
    <property type="project" value="TreeGrafter"/>
</dbReference>
<dbReference type="InterPro" id="IPR036628">
    <property type="entry name" value="Clp_N_dom_sf"/>
</dbReference>
<keyword evidence="5" id="KW-0143">Chaperone</keyword>
<gene>
    <name evidence="9" type="primary">tssH</name>
    <name evidence="9" type="ORF">FM069_01860</name>
</gene>